<dbReference type="AlphaFoldDB" id="A0A839Q315"/>
<dbReference type="EMBL" id="JACHVU010000002">
    <property type="protein sequence ID" value="MBB2989314.1"/>
    <property type="molecule type" value="Genomic_DNA"/>
</dbReference>
<keyword evidence="3" id="KW-1185">Reference proteome</keyword>
<gene>
    <name evidence="2" type="ORF">FHR72_000777</name>
</gene>
<proteinExistence type="predicted"/>
<feature type="transmembrane region" description="Helical" evidence="1">
    <location>
        <begin position="127"/>
        <end position="146"/>
    </location>
</feature>
<organism evidence="2 3">
    <name type="scientific">Mycolicibacterium iranicum</name>
    <name type="common">Mycobacterium iranicum</name>
    <dbReference type="NCBI Taxonomy" id="912594"/>
    <lineage>
        <taxon>Bacteria</taxon>
        <taxon>Bacillati</taxon>
        <taxon>Actinomycetota</taxon>
        <taxon>Actinomycetes</taxon>
        <taxon>Mycobacteriales</taxon>
        <taxon>Mycobacteriaceae</taxon>
        <taxon>Mycolicibacterium</taxon>
    </lineage>
</organism>
<accession>A0A839Q315</accession>
<comment type="caution">
    <text evidence="2">The sequence shown here is derived from an EMBL/GenBank/DDBJ whole genome shotgun (WGS) entry which is preliminary data.</text>
</comment>
<sequence>MSVVEWKDVTVAAAPAVGPTDLDDAPPRHREPAFWARLVLAAGLATLAHASVFLAVVTDAAAGSHRGYLVTLPVLLVLIASGYRARPRGVGDDETDWILSLLFCGAALAGIHLVSDRMPTLAGLWRVEMLGVVVWFAGLIALLFGVRHAARMWPLWLFAAVVATPLPYLLGSAMLGGSDTAATLMASAVGAGAVALAGRCSPWRPRAAATVGCLVVSAASGAAVVSHAGVLIASVVAAAVVPALTTMILTTVARQTWSPSAAQTPAAMPRRSLRSMLLLTAAAVASTLLQPASGVEPAEPTATPGWLERSTLRPVASYPFITRYLGSSSRLERYSVPATGTEPAAAVDVITTQDAAVLADFADVVWYPSSQPVDYRPAPPSTGLPDGTRLAHTDADSVTTRTETPWYAVTWNWSVGALHQQVTVIVDQASSDMPPEPAAPSFLDVVVRPALWLARQQPGSSGDVAEAVVRRAEDIVASVDAAAHPGGGGSTGGAGDA</sequence>
<evidence type="ECO:0000313" key="3">
    <source>
        <dbReference type="Proteomes" id="UP000550501"/>
    </source>
</evidence>
<protein>
    <submittedName>
        <fullName evidence="2">Uncharacterized protein</fullName>
    </submittedName>
</protein>
<feature type="transmembrane region" description="Helical" evidence="1">
    <location>
        <begin position="97"/>
        <end position="115"/>
    </location>
</feature>
<name>A0A839Q315_MYCIR</name>
<keyword evidence="1" id="KW-0812">Transmembrane</keyword>
<dbReference type="Proteomes" id="UP000550501">
    <property type="component" value="Unassembled WGS sequence"/>
</dbReference>
<feature type="transmembrane region" description="Helical" evidence="1">
    <location>
        <begin position="34"/>
        <end position="56"/>
    </location>
</feature>
<feature type="transmembrane region" description="Helical" evidence="1">
    <location>
        <begin position="181"/>
        <end position="200"/>
    </location>
</feature>
<dbReference type="RefSeq" id="WP_183466623.1">
    <property type="nucleotide sequence ID" value="NZ_JACHVU010000002.1"/>
</dbReference>
<reference evidence="2 3" key="1">
    <citation type="submission" date="2020-08" db="EMBL/GenBank/DDBJ databases">
        <title>The Agave Microbiome: Exploring the role of microbial communities in plant adaptations to desert environments.</title>
        <authorList>
            <person name="Partida-Martinez L.P."/>
        </authorList>
    </citation>
    <scope>NUCLEOTIDE SEQUENCE [LARGE SCALE GENOMIC DNA]</scope>
    <source>
        <strain evidence="2 3">AT2.18</strain>
    </source>
</reference>
<keyword evidence="1" id="KW-1133">Transmembrane helix</keyword>
<feature type="transmembrane region" description="Helical" evidence="1">
    <location>
        <begin position="68"/>
        <end position="85"/>
    </location>
</feature>
<feature type="transmembrane region" description="Helical" evidence="1">
    <location>
        <begin position="231"/>
        <end position="252"/>
    </location>
</feature>
<keyword evidence="1" id="KW-0472">Membrane</keyword>
<evidence type="ECO:0000256" key="1">
    <source>
        <dbReference type="SAM" id="Phobius"/>
    </source>
</evidence>
<feature type="transmembrane region" description="Helical" evidence="1">
    <location>
        <begin position="153"/>
        <end position="175"/>
    </location>
</feature>
<evidence type="ECO:0000313" key="2">
    <source>
        <dbReference type="EMBL" id="MBB2989314.1"/>
    </source>
</evidence>